<keyword evidence="7 9" id="KW-0675">Receptor</keyword>
<protein>
    <recommendedName>
        <fullName evidence="11">G-protein coupled receptors family 1 profile domain-containing protein</fullName>
    </recommendedName>
</protein>
<keyword evidence="4 10" id="KW-1133">Transmembrane helix</keyword>
<feature type="domain" description="G-protein coupled receptors family 1 profile" evidence="11">
    <location>
        <begin position="43"/>
        <end position="276"/>
    </location>
</feature>
<sequence length="293" mass="33040">MYENTTQITTLNLSRQTPTILTDATGGAVIALDGLISIIGTLGNLLVLAVIFVALRFSTVSNILIANLACVDLLTVTVLIPGDIARHLCDRMGLCHADRTLVLLHRVLAQFIVTAASTSLFFIALERFIAIAFPFRYKSLFTKTKATVCSFLTWTSGAIITGIFHGLNIIYVQNTYCILLLLVTFILYFYMFFVALKHEKKIASTPANYNMRPTQLLWESKSAKTMAIVLGVYALCWFPSVIFYSVVRQTYWLYPRLQVWINTVYYLNATLDPLIYSVRSEKFRRSVNKLLTS</sequence>
<dbReference type="PROSITE" id="PS50262">
    <property type="entry name" value="G_PROTEIN_RECEP_F1_2"/>
    <property type="match status" value="1"/>
</dbReference>
<proteinExistence type="inferred from homology"/>
<name>A0AAU9X6U0_9CNID</name>
<keyword evidence="13" id="KW-1185">Reference proteome</keyword>
<dbReference type="PRINTS" id="PR00237">
    <property type="entry name" value="GPCRRHODOPSN"/>
</dbReference>
<gene>
    <name evidence="12" type="ORF">PMEA_00018343</name>
</gene>
<dbReference type="PANTHER" id="PTHR24249">
    <property type="entry name" value="HISTAMINE RECEPTOR-RELATED G-PROTEIN COUPLED RECEPTOR"/>
    <property type="match status" value="1"/>
</dbReference>
<evidence type="ECO:0000256" key="10">
    <source>
        <dbReference type="SAM" id="Phobius"/>
    </source>
</evidence>
<dbReference type="PANTHER" id="PTHR24249:SF372">
    <property type="entry name" value="G-PROTEIN COUPLED RECEPTORS FAMILY 1 PROFILE DOMAIN-CONTAINING PROTEIN"/>
    <property type="match status" value="1"/>
</dbReference>
<keyword evidence="3 9" id="KW-0812">Transmembrane</keyword>
<keyword evidence="8 9" id="KW-0807">Transducer</keyword>
<feature type="transmembrane region" description="Helical" evidence="10">
    <location>
        <begin position="102"/>
        <end position="125"/>
    </location>
</feature>
<dbReference type="Pfam" id="PF00001">
    <property type="entry name" value="7tm_1"/>
    <property type="match status" value="1"/>
</dbReference>
<evidence type="ECO:0000256" key="1">
    <source>
        <dbReference type="ARBA" id="ARBA00004651"/>
    </source>
</evidence>
<dbReference type="PROSITE" id="PS00237">
    <property type="entry name" value="G_PROTEIN_RECEP_F1_1"/>
    <property type="match status" value="1"/>
</dbReference>
<comment type="subcellular location">
    <subcellularLocation>
        <location evidence="1">Cell membrane</location>
        <topology evidence="1">Multi-pass membrane protein</topology>
    </subcellularLocation>
</comment>
<evidence type="ECO:0000256" key="2">
    <source>
        <dbReference type="ARBA" id="ARBA00022475"/>
    </source>
</evidence>
<feature type="transmembrane region" description="Helical" evidence="10">
    <location>
        <begin position="178"/>
        <end position="196"/>
    </location>
</feature>
<dbReference type="CDD" id="cd00637">
    <property type="entry name" value="7tm_classA_rhodopsin-like"/>
    <property type="match status" value="1"/>
</dbReference>
<accession>A0AAU9X6U0</accession>
<dbReference type="InterPro" id="IPR017452">
    <property type="entry name" value="GPCR_Rhodpsn_7TM"/>
</dbReference>
<evidence type="ECO:0000256" key="3">
    <source>
        <dbReference type="ARBA" id="ARBA00022692"/>
    </source>
</evidence>
<evidence type="ECO:0000256" key="8">
    <source>
        <dbReference type="ARBA" id="ARBA00023224"/>
    </source>
</evidence>
<evidence type="ECO:0000256" key="4">
    <source>
        <dbReference type="ARBA" id="ARBA00022989"/>
    </source>
</evidence>
<dbReference type="EMBL" id="CALNXJ010000032">
    <property type="protein sequence ID" value="CAH3139081.1"/>
    <property type="molecule type" value="Genomic_DNA"/>
</dbReference>
<evidence type="ECO:0000256" key="5">
    <source>
        <dbReference type="ARBA" id="ARBA00023040"/>
    </source>
</evidence>
<organism evidence="12 13">
    <name type="scientific">Pocillopora meandrina</name>
    <dbReference type="NCBI Taxonomy" id="46732"/>
    <lineage>
        <taxon>Eukaryota</taxon>
        <taxon>Metazoa</taxon>
        <taxon>Cnidaria</taxon>
        <taxon>Anthozoa</taxon>
        <taxon>Hexacorallia</taxon>
        <taxon>Scleractinia</taxon>
        <taxon>Astrocoeniina</taxon>
        <taxon>Pocilloporidae</taxon>
        <taxon>Pocillopora</taxon>
    </lineage>
</organism>
<keyword evidence="5 9" id="KW-0297">G-protein coupled receptor</keyword>
<keyword evidence="2" id="KW-1003">Cell membrane</keyword>
<evidence type="ECO:0000256" key="9">
    <source>
        <dbReference type="RuleBase" id="RU000688"/>
    </source>
</evidence>
<evidence type="ECO:0000313" key="13">
    <source>
        <dbReference type="Proteomes" id="UP001159428"/>
    </source>
</evidence>
<feature type="transmembrane region" description="Helical" evidence="10">
    <location>
        <begin position="227"/>
        <end position="247"/>
    </location>
</feature>
<dbReference type="InterPro" id="IPR050569">
    <property type="entry name" value="TAAR"/>
</dbReference>
<dbReference type="InterPro" id="IPR000276">
    <property type="entry name" value="GPCR_Rhodpsn"/>
</dbReference>
<dbReference type="SMART" id="SM01381">
    <property type="entry name" value="7TM_GPCR_Srsx"/>
    <property type="match status" value="1"/>
</dbReference>
<comment type="similarity">
    <text evidence="9">Belongs to the G-protein coupled receptor 1 family.</text>
</comment>
<evidence type="ECO:0000256" key="6">
    <source>
        <dbReference type="ARBA" id="ARBA00023136"/>
    </source>
</evidence>
<evidence type="ECO:0000313" key="12">
    <source>
        <dbReference type="EMBL" id="CAH3139081.1"/>
    </source>
</evidence>
<feature type="transmembrane region" description="Helical" evidence="10">
    <location>
        <begin position="146"/>
        <end position="172"/>
    </location>
</feature>
<reference evidence="12 13" key="1">
    <citation type="submission" date="2022-05" db="EMBL/GenBank/DDBJ databases">
        <authorList>
            <consortium name="Genoscope - CEA"/>
            <person name="William W."/>
        </authorList>
    </citation>
    <scope>NUCLEOTIDE SEQUENCE [LARGE SCALE GENOMIC DNA]</scope>
</reference>
<feature type="transmembrane region" description="Helical" evidence="10">
    <location>
        <begin position="35"/>
        <end position="55"/>
    </location>
</feature>
<dbReference type="GO" id="GO:0005886">
    <property type="term" value="C:plasma membrane"/>
    <property type="evidence" value="ECO:0007669"/>
    <property type="project" value="UniProtKB-SubCell"/>
</dbReference>
<keyword evidence="6 10" id="KW-0472">Membrane</keyword>
<evidence type="ECO:0000259" key="11">
    <source>
        <dbReference type="PROSITE" id="PS50262"/>
    </source>
</evidence>
<dbReference type="Gene3D" id="1.20.1070.10">
    <property type="entry name" value="Rhodopsin 7-helix transmembrane proteins"/>
    <property type="match status" value="1"/>
</dbReference>
<dbReference type="SUPFAM" id="SSF81321">
    <property type="entry name" value="Family A G protein-coupled receptor-like"/>
    <property type="match status" value="1"/>
</dbReference>
<dbReference type="AlphaFoldDB" id="A0AAU9X6U0"/>
<dbReference type="Proteomes" id="UP001159428">
    <property type="component" value="Unassembled WGS sequence"/>
</dbReference>
<evidence type="ECO:0000256" key="7">
    <source>
        <dbReference type="ARBA" id="ARBA00023170"/>
    </source>
</evidence>
<feature type="transmembrane region" description="Helical" evidence="10">
    <location>
        <begin position="62"/>
        <end position="82"/>
    </location>
</feature>
<comment type="caution">
    <text evidence="12">The sequence shown here is derived from an EMBL/GenBank/DDBJ whole genome shotgun (WGS) entry which is preliminary data.</text>
</comment>
<dbReference type="GO" id="GO:0004930">
    <property type="term" value="F:G protein-coupled receptor activity"/>
    <property type="evidence" value="ECO:0007669"/>
    <property type="project" value="UniProtKB-KW"/>
</dbReference>